<organism evidence="1 2">
    <name type="scientific">Brachionus plicatilis</name>
    <name type="common">Marine rotifer</name>
    <name type="synonym">Brachionus muelleri</name>
    <dbReference type="NCBI Taxonomy" id="10195"/>
    <lineage>
        <taxon>Eukaryota</taxon>
        <taxon>Metazoa</taxon>
        <taxon>Spiralia</taxon>
        <taxon>Gnathifera</taxon>
        <taxon>Rotifera</taxon>
        <taxon>Eurotatoria</taxon>
        <taxon>Monogononta</taxon>
        <taxon>Pseudotrocha</taxon>
        <taxon>Ploima</taxon>
        <taxon>Brachionidae</taxon>
        <taxon>Brachionus</taxon>
    </lineage>
</organism>
<accession>A0A3M7S314</accession>
<name>A0A3M7S314_BRAPC</name>
<dbReference type="EMBL" id="REGN01002136">
    <property type="protein sequence ID" value="RNA30030.1"/>
    <property type="molecule type" value="Genomic_DNA"/>
</dbReference>
<sequence length="69" mass="8436">MKFSYSLPLFTKFYTISDKMRVKCYTYYVDLKKKKNFFQKYLYRKPLRIGAAVNTRPYNYRNAANPSHF</sequence>
<gene>
    <name evidence="1" type="ORF">BpHYR1_041465</name>
</gene>
<reference evidence="1 2" key="1">
    <citation type="journal article" date="2018" name="Sci. Rep.">
        <title>Genomic signatures of local adaptation to the degree of environmental predictability in rotifers.</title>
        <authorList>
            <person name="Franch-Gras L."/>
            <person name="Hahn C."/>
            <person name="Garcia-Roger E.M."/>
            <person name="Carmona M.J."/>
            <person name="Serra M."/>
            <person name="Gomez A."/>
        </authorList>
    </citation>
    <scope>NUCLEOTIDE SEQUENCE [LARGE SCALE GENOMIC DNA]</scope>
    <source>
        <strain evidence="1">HYR1</strain>
    </source>
</reference>
<keyword evidence="2" id="KW-1185">Reference proteome</keyword>
<dbReference type="Proteomes" id="UP000276133">
    <property type="component" value="Unassembled WGS sequence"/>
</dbReference>
<comment type="caution">
    <text evidence="1">The sequence shown here is derived from an EMBL/GenBank/DDBJ whole genome shotgun (WGS) entry which is preliminary data.</text>
</comment>
<dbReference type="AlphaFoldDB" id="A0A3M7S314"/>
<protein>
    <submittedName>
        <fullName evidence="1">Uncharacterized protein</fullName>
    </submittedName>
</protein>
<feature type="non-terminal residue" evidence="1">
    <location>
        <position position="69"/>
    </location>
</feature>
<evidence type="ECO:0000313" key="1">
    <source>
        <dbReference type="EMBL" id="RNA30030.1"/>
    </source>
</evidence>
<evidence type="ECO:0000313" key="2">
    <source>
        <dbReference type="Proteomes" id="UP000276133"/>
    </source>
</evidence>
<proteinExistence type="predicted"/>